<evidence type="ECO:0000313" key="7">
    <source>
        <dbReference type="Proteomes" id="UP000504635"/>
    </source>
</evidence>
<evidence type="ECO:0000256" key="3">
    <source>
        <dbReference type="ARBA" id="ARBA00023163"/>
    </source>
</evidence>
<dbReference type="InterPro" id="IPR011598">
    <property type="entry name" value="bHLH_dom"/>
</dbReference>
<feature type="region of interest" description="Disordered" evidence="5">
    <location>
        <begin position="170"/>
        <end position="203"/>
    </location>
</feature>
<dbReference type="PROSITE" id="PS50888">
    <property type="entry name" value="BHLH"/>
    <property type="match status" value="1"/>
</dbReference>
<dbReference type="GO" id="GO:0005634">
    <property type="term" value="C:nucleus"/>
    <property type="evidence" value="ECO:0007669"/>
    <property type="project" value="UniProtKB-SubCell"/>
</dbReference>
<gene>
    <name evidence="8" type="primary">LOC115880822</name>
</gene>
<dbReference type="Gene3D" id="4.10.280.10">
    <property type="entry name" value="Helix-loop-helix DNA-binding domain"/>
    <property type="match status" value="1"/>
</dbReference>
<dbReference type="InParanoid" id="A0A6J2XT27"/>
<dbReference type="InterPro" id="IPR050370">
    <property type="entry name" value="HES_HEY"/>
</dbReference>
<evidence type="ECO:0000256" key="5">
    <source>
        <dbReference type="SAM" id="MobiDB-lite"/>
    </source>
</evidence>
<proteinExistence type="predicted"/>
<feature type="domain" description="BHLH" evidence="6">
    <location>
        <begin position="20"/>
        <end position="81"/>
    </location>
</feature>
<keyword evidence="7" id="KW-1185">Reference proteome</keyword>
<sequence>MEAVGNSSKILEELLSLPENRKIRKPLMEKKRRARINESLETLKNILLECDPDLANRATPKGSKLEKADILEMTVNFLRRIKRRPQPYPHAAPGCFPNPALINYSPMYSKSMRVQNIQYQPALPILNQAQLPYMYPYAGNNPKLQFVPDSSSLSCSTASPLIEKTVQNQAQPVSCPASPELHHQVVSSTSTEENGHLDESWDSCVDVDEDSEEVWRPW</sequence>
<organism evidence="7 8">
    <name type="scientific">Sitophilus oryzae</name>
    <name type="common">Rice weevil</name>
    <name type="synonym">Curculio oryzae</name>
    <dbReference type="NCBI Taxonomy" id="7048"/>
    <lineage>
        <taxon>Eukaryota</taxon>
        <taxon>Metazoa</taxon>
        <taxon>Ecdysozoa</taxon>
        <taxon>Arthropoda</taxon>
        <taxon>Hexapoda</taxon>
        <taxon>Insecta</taxon>
        <taxon>Pterygota</taxon>
        <taxon>Neoptera</taxon>
        <taxon>Endopterygota</taxon>
        <taxon>Coleoptera</taxon>
        <taxon>Polyphaga</taxon>
        <taxon>Cucujiformia</taxon>
        <taxon>Curculionidae</taxon>
        <taxon>Dryophthorinae</taxon>
        <taxon>Sitophilus</taxon>
    </lineage>
</organism>
<dbReference type="SMART" id="SM00353">
    <property type="entry name" value="HLH"/>
    <property type="match status" value="1"/>
</dbReference>
<dbReference type="GO" id="GO:0046983">
    <property type="term" value="F:protein dimerization activity"/>
    <property type="evidence" value="ECO:0007669"/>
    <property type="project" value="InterPro"/>
</dbReference>
<evidence type="ECO:0000256" key="4">
    <source>
        <dbReference type="ARBA" id="ARBA00023242"/>
    </source>
</evidence>
<dbReference type="CDD" id="cd11410">
    <property type="entry name" value="bHLH_O_HES"/>
    <property type="match status" value="1"/>
</dbReference>
<dbReference type="RefSeq" id="XP_030753975.1">
    <property type="nucleotide sequence ID" value="XM_030898115.1"/>
</dbReference>
<dbReference type="KEGG" id="soy:115880822"/>
<dbReference type="Pfam" id="PF00010">
    <property type="entry name" value="HLH"/>
    <property type="match status" value="1"/>
</dbReference>
<dbReference type="InterPro" id="IPR036638">
    <property type="entry name" value="HLH_DNA-bd_sf"/>
</dbReference>
<evidence type="ECO:0000256" key="2">
    <source>
        <dbReference type="ARBA" id="ARBA00023015"/>
    </source>
</evidence>
<dbReference type="PANTHER" id="PTHR10985">
    <property type="entry name" value="BASIC HELIX-LOOP-HELIX TRANSCRIPTION FACTOR, HES-RELATED"/>
    <property type="match status" value="1"/>
</dbReference>
<evidence type="ECO:0000313" key="8">
    <source>
        <dbReference type="RefSeq" id="XP_030753975.1"/>
    </source>
</evidence>
<comment type="subcellular location">
    <subcellularLocation>
        <location evidence="1">Nucleus</location>
    </subcellularLocation>
</comment>
<keyword evidence="2" id="KW-0805">Transcription regulation</keyword>
<protein>
    <submittedName>
        <fullName evidence="8">Enhancer of split m7 protein-like</fullName>
    </submittedName>
</protein>
<evidence type="ECO:0000256" key="1">
    <source>
        <dbReference type="ARBA" id="ARBA00004123"/>
    </source>
</evidence>
<name>A0A6J2XT27_SITOR</name>
<dbReference type="AlphaFoldDB" id="A0A6J2XT27"/>
<dbReference type="Proteomes" id="UP000504635">
    <property type="component" value="Unplaced"/>
</dbReference>
<reference evidence="8" key="1">
    <citation type="submission" date="2025-08" db="UniProtKB">
        <authorList>
            <consortium name="RefSeq"/>
        </authorList>
    </citation>
    <scope>IDENTIFICATION</scope>
    <source>
        <tissue evidence="8">Gonads</tissue>
    </source>
</reference>
<evidence type="ECO:0000259" key="6">
    <source>
        <dbReference type="PROSITE" id="PS50888"/>
    </source>
</evidence>
<dbReference type="SUPFAM" id="SSF47459">
    <property type="entry name" value="HLH, helix-loop-helix DNA-binding domain"/>
    <property type="match status" value="1"/>
</dbReference>
<dbReference type="GeneID" id="115880822"/>
<accession>A0A6J2XT27</accession>
<dbReference type="OrthoDB" id="6085656at2759"/>
<keyword evidence="3" id="KW-0804">Transcription</keyword>
<keyword evidence="4" id="KW-0539">Nucleus</keyword>